<evidence type="ECO:0000256" key="4">
    <source>
        <dbReference type="ARBA" id="ARBA00023235"/>
    </source>
</evidence>
<name>A0A5E4LVY7_9ARCH</name>
<dbReference type="InterPro" id="IPR022891">
    <property type="entry name" value="Triosephosphate_isomerase_arc"/>
</dbReference>
<dbReference type="GO" id="GO:0005829">
    <property type="term" value="C:cytosol"/>
    <property type="evidence" value="ECO:0007669"/>
    <property type="project" value="TreeGrafter"/>
</dbReference>
<dbReference type="EC" id="5.3.1.1" evidence="5 6"/>
<comment type="subcellular location">
    <subcellularLocation>
        <location evidence="5 6">Cytoplasm</location>
    </subcellularLocation>
</comment>
<dbReference type="InterPro" id="IPR020861">
    <property type="entry name" value="Triosephosphate_isomerase_AS"/>
</dbReference>
<evidence type="ECO:0000256" key="6">
    <source>
        <dbReference type="RuleBase" id="RU363013"/>
    </source>
</evidence>
<evidence type="ECO:0000256" key="3">
    <source>
        <dbReference type="ARBA" id="ARBA00023152"/>
    </source>
</evidence>
<dbReference type="NCBIfam" id="TIGR00419">
    <property type="entry name" value="tim"/>
    <property type="match status" value="1"/>
</dbReference>
<dbReference type="GO" id="GO:0006096">
    <property type="term" value="P:glycolytic process"/>
    <property type="evidence" value="ECO:0007669"/>
    <property type="project" value="UniProtKB-UniRule"/>
</dbReference>
<dbReference type="PROSITE" id="PS00171">
    <property type="entry name" value="TIM_1"/>
    <property type="match status" value="1"/>
</dbReference>
<feature type="active site" description="Proton acceptor" evidence="5">
    <location>
        <position position="134"/>
    </location>
</feature>
<dbReference type="UniPathway" id="UPA00109">
    <property type="reaction ID" value="UER00189"/>
</dbReference>
<dbReference type="HAMAP" id="MF_00147_A">
    <property type="entry name" value="TIM_A"/>
    <property type="match status" value="1"/>
</dbReference>
<protein>
    <recommendedName>
        <fullName evidence="5 6">Triosephosphate isomerase</fullName>
        <shortName evidence="5">TIM</shortName>
        <shortName evidence="5">TPI</shortName>
        <ecNumber evidence="5 6">5.3.1.1</ecNumber>
    </recommendedName>
    <alternativeName>
        <fullName evidence="5">Triose-phosphate isomerase</fullName>
    </alternativeName>
</protein>
<feature type="binding site" evidence="5">
    <location>
        <position position="139"/>
    </location>
    <ligand>
        <name>substrate</name>
    </ligand>
</feature>
<dbReference type="AlphaFoldDB" id="A0A5E4LVY7"/>
<evidence type="ECO:0000313" key="8">
    <source>
        <dbReference type="Proteomes" id="UP000789941"/>
    </source>
</evidence>
<keyword evidence="3 5" id="KW-0324">Glycolysis</keyword>
<keyword evidence="4 5" id="KW-0413">Isomerase</keyword>
<dbReference type="Pfam" id="PF00121">
    <property type="entry name" value="TIM"/>
    <property type="match status" value="1"/>
</dbReference>
<feature type="binding site" evidence="5">
    <location>
        <position position="174"/>
    </location>
    <ligand>
        <name>substrate</name>
    </ligand>
</feature>
<proteinExistence type="inferred from homology"/>
<dbReference type="GO" id="GO:0046166">
    <property type="term" value="P:glyceraldehyde-3-phosphate biosynthetic process"/>
    <property type="evidence" value="ECO:0007669"/>
    <property type="project" value="TreeGrafter"/>
</dbReference>
<dbReference type="InterPro" id="IPR035990">
    <property type="entry name" value="TIM_sf"/>
</dbReference>
<comment type="pathway">
    <text evidence="5 6">Carbohydrate biosynthesis; gluconeogenesis.</text>
</comment>
<feature type="binding site" evidence="5">
    <location>
        <begin position="195"/>
        <end position="196"/>
    </location>
    <ligand>
        <name>substrate</name>
    </ligand>
</feature>
<dbReference type="PROSITE" id="PS51440">
    <property type="entry name" value="TIM_2"/>
    <property type="match status" value="1"/>
</dbReference>
<evidence type="ECO:0000256" key="2">
    <source>
        <dbReference type="ARBA" id="ARBA00022490"/>
    </source>
</evidence>
<dbReference type="UniPathway" id="UPA00138"/>
<accession>A0A5E4LVY7</accession>
<dbReference type="EMBL" id="CABMJJ010000009">
    <property type="protein sequence ID" value="VVC04016.1"/>
    <property type="molecule type" value="Genomic_DNA"/>
</dbReference>
<dbReference type="Gene3D" id="3.20.20.70">
    <property type="entry name" value="Aldolase class I"/>
    <property type="match status" value="1"/>
</dbReference>
<dbReference type="InterPro" id="IPR013785">
    <property type="entry name" value="Aldolase_TIM"/>
</dbReference>
<dbReference type="NCBIfam" id="NF003302">
    <property type="entry name" value="PRK04302.1"/>
    <property type="match status" value="1"/>
</dbReference>
<reference evidence="7 8" key="1">
    <citation type="submission" date="2019-08" db="EMBL/GenBank/DDBJ databases">
        <authorList>
            <person name="Vazquez-Campos X."/>
        </authorList>
    </citation>
    <scope>NUCLEOTIDE SEQUENCE [LARGE SCALE GENOMIC DNA]</scope>
    <source>
        <strain evidence="7">LFW-283_2</strain>
    </source>
</reference>
<dbReference type="Proteomes" id="UP000789941">
    <property type="component" value="Unassembled WGS sequence"/>
</dbReference>
<dbReference type="PANTHER" id="PTHR21139">
    <property type="entry name" value="TRIOSEPHOSPHATE ISOMERASE"/>
    <property type="match status" value="1"/>
</dbReference>
<comment type="pathway">
    <text evidence="5 6">Carbohydrate degradation; glycolysis; D-glyceraldehyde 3-phosphate from glycerone phosphate: step 1/1.</text>
</comment>
<comment type="catalytic activity">
    <reaction evidence="5 6">
        <text>D-glyceraldehyde 3-phosphate = dihydroxyacetone phosphate</text>
        <dbReference type="Rhea" id="RHEA:18585"/>
        <dbReference type="ChEBI" id="CHEBI:57642"/>
        <dbReference type="ChEBI" id="CHEBI:59776"/>
        <dbReference type="EC" id="5.3.1.1"/>
    </reaction>
</comment>
<gene>
    <name evidence="5 7" type="primary">tpiA</name>
    <name evidence="7" type="ORF">LFW2832_00680</name>
</gene>
<evidence type="ECO:0000256" key="1">
    <source>
        <dbReference type="ARBA" id="ARBA00022432"/>
    </source>
</evidence>
<comment type="similarity">
    <text evidence="5 6">Belongs to the triosephosphate isomerase family.</text>
</comment>
<dbReference type="GO" id="GO:0006094">
    <property type="term" value="P:gluconeogenesis"/>
    <property type="evidence" value="ECO:0007669"/>
    <property type="project" value="UniProtKB-UniRule"/>
</dbReference>
<evidence type="ECO:0000256" key="5">
    <source>
        <dbReference type="HAMAP-Rule" id="MF_00147"/>
    </source>
</evidence>
<dbReference type="SUPFAM" id="SSF51351">
    <property type="entry name" value="Triosephosphate isomerase (TIM)"/>
    <property type="match status" value="1"/>
</dbReference>
<keyword evidence="2 5" id="KW-0963">Cytoplasm</keyword>
<dbReference type="PANTHER" id="PTHR21139:SF42">
    <property type="entry name" value="TRIOSEPHOSPHATE ISOMERASE"/>
    <property type="match status" value="1"/>
</dbReference>
<feature type="binding site" evidence="5">
    <location>
        <begin position="5"/>
        <end position="7"/>
    </location>
    <ligand>
        <name>substrate</name>
    </ligand>
</feature>
<comment type="caution">
    <text evidence="7">The sequence shown here is derived from an EMBL/GenBank/DDBJ whole genome shotgun (WGS) entry which is preliminary data.</text>
</comment>
<feature type="active site" description="Electrophile" evidence="5">
    <location>
        <position position="86"/>
    </location>
</feature>
<comment type="function">
    <text evidence="5">Involved in the gluconeogenesis. Catalyzes stereospecifically the conversion of dihydroxyacetone phosphate (DHAP) to D-glyceraldehyde-3-phosphate (G3P).</text>
</comment>
<sequence length="215" mass="23020">MIVLNLKTYPETIEKTLLFAEIAKEVVEESGVRIVTCPPAAYLQDAAQKTEVFAQHADPQQPGAFTGSVPVELLKYFKVKGSLVNHSEKKLPLEVVRATSERLHMVGLESLVCAASTKEAVDIAQFCPTIIAVEPPELIGSGVSVSKANPEIVINSVKAVKEVNHKITVLCGAGVSNKEDVQKALELGSEGVLLASAFVKAKDPKVFLKDLVAAF</sequence>
<comment type="subunit">
    <text evidence="5">Homotetramer; dimer of dimers.</text>
</comment>
<dbReference type="InterPro" id="IPR000652">
    <property type="entry name" value="Triosephosphate_isomerase"/>
</dbReference>
<dbReference type="CDD" id="cd00311">
    <property type="entry name" value="TIM"/>
    <property type="match status" value="1"/>
</dbReference>
<organism evidence="7 8">
    <name type="scientific">Candidatus Bilamarchaeum dharawalense</name>
    <dbReference type="NCBI Taxonomy" id="2885759"/>
    <lineage>
        <taxon>Archaea</taxon>
        <taxon>Candidatus Micrarchaeota</taxon>
        <taxon>Candidatus Micrarchaeia</taxon>
        <taxon>Candidatus Anstonellales</taxon>
        <taxon>Candidatus Bilamarchaeaceae</taxon>
        <taxon>Candidatus Bilamarchaeum</taxon>
    </lineage>
</organism>
<keyword evidence="1 5" id="KW-0312">Gluconeogenesis</keyword>
<dbReference type="GO" id="GO:0019563">
    <property type="term" value="P:glycerol catabolic process"/>
    <property type="evidence" value="ECO:0007669"/>
    <property type="project" value="TreeGrafter"/>
</dbReference>
<dbReference type="GO" id="GO:0004807">
    <property type="term" value="F:triose-phosphate isomerase activity"/>
    <property type="evidence" value="ECO:0007669"/>
    <property type="project" value="UniProtKB-UniRule"/>
</dbReference>
<evidence type="ECO:0000313" key="7">
    <source>
        <dbReference type="EMBL" id="VVC04016.1"/>
    </source>
</evidence>